<evidence type="ECO:0000313" key="2">
    <source>
        <dbReference type="Proteomes" id="UP000280104"/>
    </source>
</evidence>
<evidence type="ECO:0000313" key="1">
    <source>
        <dbReference type="EMBL" id="SPT16633.1"/>
    </source>
</evidence>
<reference evidence="1 2" key="1">
    <citation type="submission" date="2018-05" db="EMBL/GenBank/DDBJ databases">
        <authorList>
            <person name="Thind KAUR A."/>
        </authorList>
    </citation>
    <scope>NUCLEOTIDE SEQUENCE [LARGE SCALE GENOMIC DNA]</scope>
</reference>
<name>A0A7H4LDE5_WHEAT</name>
<accession>A0A7H4LDE5</accession>
<organism evidence="1 2">
    <name type="scientific">Triticum aestivum</name>
    <name type="common">Wheat</name>
    <dbReference type="NCBI Taxonomy" id="4565"/>
    <lineage>
        <taxon>Eukaryota</taxon>
        <taxon>Viridiplantae</taxon>
        <taxon>Streptophyta</taxon>
        <taxon>Embryophyta</taxon>
        <taxon>Tracheophyta</taxon>
        <taxon>Spermatophyta</taxon>
        <taxon>Magnoliopsida</taxon>
        <taxon>Liliopsida</taxon>
        <taxon>Poales</taxon>
        <taxon>Poaceae</taxon>
        <taxon>BOP clade</taxon>
        <taxon>Pooideae</taxon>
        <taxon>Triticodae</taxon>
        <taxon>Triticeae</taxon>
        <taxon>Triticinae</taxon>
        <taxon>Triticum</taxon>
    </lineage>
</organism>
<dbReference type="Proteomes" id="UP000280104">
    <property type="component" value="Chromosome II"/>
</dbReference>
<sequence>MEPIIGNNAPAIQVVAARTYQEVSVPRPLDAAAPDPNESAVQLHDVVADPQEYLPAPLHLLPPPRHFVEDALEYIFGFMNGVHDEQTLDSIWIRSDTPYRIEISLRMLKDTLFVTSASLHPECFNLAVRKLASAEVERHAGTNMVGGKHYFDLQFHAQSRALRYSWMPQGQRTSTLINNAVVQPFPRYDVFNSTIYLLPLSIPDSSYGLLVVNRMRRRVIVFNPSLDVRQVGNSTHNKEMMKEITILKQELNEVLQARVLGWNTELMDWRQDNMSFNFRRKDSGFLVLQEMAHQLGSLRSMTWMNTTDPIMLRSQVVVQMLMVKDNLAAGNIPQEITAALRVLNT</sequence>
<dbReference type="EMBL" id="LS480641">
    <property type="protein sequence ID" value="SPT16633.1"/>
    <property type="molecule type" value="Genomic_DNA"/>
</dbReference>
<dbReference type="AlphaFoldDB" id="A0A7H4LDE5"/>
<protein>
    <submittedName>
        <fullName evidence="1">Uncharacterized protein</fullName>
    </submittedName>
</protein>
<gene>
    <name evidence="1" type="ORF">CAMPLR22A2D_LOCUS1233</name>
</gene>
<proteinExistence type="predicted"/>